<sequence>MQLRNSRARSGSKGRGHYDIVACNAASTGPATRHACGVCLCGFVLHVKRLHTIVRGVPYDRNPISKFSAAHRFSLPARAAASLHETRHGYSTIQD</sequence>
<evidence type="ECO:0000313" key="2">
    <source>
        <dbReference type="Proteomes" id="UP001497644"/>
    </source>
</evidence>
<dbReference type="Proteomes" id="UP001497644">
    <property type="component" value="Chromosome 1"/>
</dbReference>
<keyword evidence="2" id="KW-1185">Reference proteome</keyword>
<organism evidence="1 2">
    <name type="scientific">Lasius platythorax</name>
    <dbReference type="NCBI Taxonomy" id="488582"/>
    <lineage>
        <taxon>Eukaryota</taxon>
        <taxon>Metazoa</taxon>
        <taxon>Ecdysozoa</taxon>
        <taxon>Arthropoda</taxon>
        <taxon>Hexapoda</taxon>
        <taxon>Insecta</taxon>
        <taxon>Pterygota</taxon>
        <taxon>Neoptera</taxon>
        <taxon>Endopterygota</taxon>
        <taxon>Hymenoptera</taxon>
        <taxon>Apocrita</taxon>
        <taxon>Aculeata</taxon>
        <taxon>Formicoidea</taxon>
        <taxon>Formicidae</taxon>
        <taxon>Formicinae</taxon>
        <taxon>Lasius</taxon>
        <taxon>Lasius</taxon>
    </lineage>
</organism>
<evidence type="ECO:0000313" key="1">
    <source>
        <dbReference type="EMBL" id="CAL1674411.1"/>
    </source>
</evidence>
<gene>
    <name evidence="1" type="ORF">LPLAT_LOCUS1086</name>
</gene>
<name>A0AAV2N4Z6_9HYME</name>
<proteinExistence type="predicted"/>
<dbReference type="AlphaFoldDB" id="A0AAV2N4Z6"/>
<dbReference type="EMBL" id="OZ034824">
    <property type="protein sequence ID" value="CAL1674411.1"/>
    <property type="molecule type" value="Genomic_DNA"/>
</dbReference>
<accession>A0AAV2N4Z6</accession>
<protein>
    <submittedName>
        <fullName evidence="1">Uncharacterized protein</fullName>
    </submittedName>
</protein>
<reference evidence="1 2" key="1">
    <citation type="submission" date="2024-04" db="EMBL/GenBank/DDBJ databases">
        <authorList>
            <consortium name="Molecular Ecology Group"/>
        </authorList>
    </citation>
    <scope>NUCLEOTIDE SEQUENCE [LARGE SCALE GENOMIC DNA]</scope>
</reference>